<feature type="chain" id="PRO_5032621298" evidence="8">
    <location>
        <begin position="29"/>
        <end position="790"/>
    </location>
</feature>
<dbReference type="Proteomes" id="UP000623129">
    <property type="component" value="Unassembled WGS sequence"/>
</dbReference>
<comment type="subcellular location">
    <subcellularLocation>
        <location evidence="1">Cell membrane</location>
        <topology evidence="1">Multi-pass membrane protein</topology>
    </subcellularLocation>
</comment>
<evidence type="ECO:0000256" key="3">
    <source>
        <dbReference type="ARBA" id="ARBA00022475"/>
    </source>
</evidence>
<evidence type="ECO:0000256" key="1">
    <source>
        <dbReference type="ARBA" id="ARBA00004651"/>
    </source>
</evidence>
<evidence type="ECO:0000256" key="6">
    <source>
        <dbReference type="ARBA" id="ARBA00023136"/>
    </source>
</evidence>
<dbReference type="GO" id="GO:0005886">
    <property type="term" value="C:plasma membrane"/>
    <property type="evidence" value="ECO:0007669"/>
    <property type="project" value="UniProtKB-SubCell"/>
</dbReference>
<keyword evidence="5 7" id="KW-1133">Transmembrane helix</keyword>
<feature type="signal peptide" evidence="8">
    <location>
        <begin position="1"/>
        <end position="28"/>
    </location>
</feature>
<evidence type="ECO:0000256" key="4">
    <source>
        <dbReference type="ARBA" id="ARBA00022692"/>
    </source>
</evidence>
<reference evidence="9" key="1">
    <citation type="submission" date="2020-01" db="EMBL/GenBank/DDBJ databases">
        <title>Genome sequence of Kobresia littledalei, the first chromosome-level genome in the family Cyperaceae.</title>
        <authorList>
            <person name="Qu G."/>
        </authorList>
    </citation>
    <scope>NUCLEOTIDE SEQUENCE</scope>
    <source>
        <strain evidence="9">C.B.Clarke</strain>
        <tissue evidence="9">Leaf</tissue>
    </source>
</reference>
<feature type="transmembrane region" description="Helical" evidence="7">
    <location>
        <begin position="745"/>
        <end position="765"/>
    </location>
</feature>
<evidence type="ECO:0000256" key="7">
    <source>
        <dbReference type="SAM" id="Phobius"/>
    </source>
</evidence>
<comment type="similarity">
    <text evidence="2">Belongs to the TMEM8 family.</text>
</comment>
<dbReference type="AlphaFoldDB" id="A0A833V866"/>
<keyword evidence="8" id="KW-0732">Signal</keyword>
<evidence type="ECO:0000256" key="5">
    <source>
        <dbReference type="ARBA" id="ARBA00022989"/>
    </source>
</evidence>
<dbReference type="EMBL" id="SWLB01000016">
    <property type="protein sequence ID" value="KAF3328241.1"/>
    <property type="molecule type" value="Genomic_DNA"/>
</dbReference>
<gene>
    <name evidence="9" type="ORF">FCM35_KLT06847</name>
</gene>
<protein>
    <submittedName>
        <fullName evidence="9">Transmembrane protein</fullName>
    </submittedName>
</protein>
<organism evidence="9 10">
    <name type="scientific">Carex littledalei</name>
    <dbReference type="NCBI Taxonomy" id="544730"/>
    <lineage>
        <taxon>Eukaryota</taxon>
        <taxon>Viridiplantae</taxon>
        <taxon>Streptophyta</taxon>
        <taxon>Embryophyta</taxon>
        <taxon>Tracheophyta</taxon>
        <taxon>Spermatophyta</taxon>
        <taxon>Magnoliopsida</taxon>
        <taxon>Liliopsida</taxon>
        <taxon>Poales</taxon>
        <taxon>Cyperaceae</taxon>
        <taxon>Cyperoideae</taxon>
        <taxon>Cariceae</taxon>
        <taxon>Carex</taxon>
        <taxon>Carex subgen. Euthyceras</taxon>
    </lineage>
</organism>
<evidence type="ECO:0000256" key="8">
    <source>
        <dbReference type="SAM" id="SignalP"/>
    </source>
</evidence>
<dbReference type="OrthoDB" id="69646at2759"/>
<feature type="transmembrane region" description="Helical" evidence="7">
    <location>
        <begin position="611"/>
        <end position="628"/>
    </location>
</feature>
<dbReference type="Pfam" id="PF12036">
    <property type="entry name" value="DUF3522"/>
    <property type="match status" value="1"/>
</dbReference>
<dbReference type="InterPro" id="IPR021910">
    <property type="entry name" value="NGX6/PGAP6/MYMK"/>
</dbReference>
<dbReference type="PANTHER" id="PTHR14319">
    <property type="entry name" value="FIVE-SPAN TRANSMEMBRANE PROTEIN M83"/>
    <property type="match status" value="1"/>
</dbReference>
<name>A0A833V866_9POAL</name>
<comment type="caution">
    <text evidence="9">The sequence shown here is derived from an EMBL/GenBank/DDBJ whole genome shotgun (WGS) entry which is preliminary data.</text>
</comment>
<accession>A0A833V866</accession>
<evidence type="ECO:0000313" key="10">
    <source>
        <dbReference type="Proteomes" id="UP000623129"/>
    </source>
</evidence>
<sequence length="790" mass="88031">MDSWHLWPRTELLLIISTLIACSVSSQAQYESLQSSYSQRDLSLKPYEWTYLRVELPLWFSSVTMSFLSNTNIGQKEMQGLSNSEMPILCLKDGNPIIPDLSDAYLNSLLMSFRINGSVFEGVNNSSHLEQCVPFQSNLTVVLTKEQISPGGWYIGYFNRLGPERTQSKMISRGKSYKVTTNIYIFGCSVPTSLGPGCNRTMYALSCMQSFTNGSLQAGSTSIICSNSNESPCLNQGESSRLYYIDITTIPSQFNISLETRSSSGGSLIAYVRYDVVPVGDAYDYSLTIGGSPLTVDFPRVGRWYIIVQASNFTGLNSTICFSLEWQVISCGNGKTGIDCSWDALALERIPKRNPSIPFGSYYLPKDGPTDSTTFPLVNLLSNYTDNQESYTFFFLDIPAGAAGSIIRIQIRSIGQDNFELYSKFGGLPSNDTWDYYATSKNNSGNPVLLSSNGTTVAGTGGSLEMYMLYAREGTWCIALRHPSVKVIKSRPLMSVSLVGCYKGCNGNGTCKYSVDESGLTFYSYCACDRDHGAFDCSDELVSPKGHVRQSIFLIGSNAAAILPAYWAIRQKAFAEWILYTSSGISSALYHACDVGTWCILSFRVLQFLDFWLSFMAVVSTFIYMATIDESSKRAIHAGVFILTAILAATGATRTSNIGIVIAIGSLGLLIGWLLEFNQARRLVNWSQTINFQFHLLNRWEDVRSMLLDLLEAFKKRFRWEFLVLGFVFLAFAGTSWKLESNRVYWIWHSLWHITIYTSSFFFLCSTRANRGDYELSPDHDSSTRGTGDT</sequence>
<keyword evidence="4 7" id="KW-0812">Transmembrane</keyword>
<keyword evidence="10" id="KW-1185">Reference proteome</keyword>
<evidence type="ECO:0000313" key="9">
    <source>
        <dbReference type="EMBL" id="KAF3328241.1"/>
    </source>
</evidence>
<feature type="transmembrane region" description="Helical" evidence="7">
    <location>
        <begin position="658"/>
        <end position="675"/>
    </location>
</feature>
<feature type="transmembrane region" description="Helical" evidence="7">
    <location>
        <begin position="635"/>
        <end position="652"/>
    </location>
</feature>
<feature type="transmembrane region" description="Helical" evidence="7">
    <location>
        <begin position="720"/>
        <end position="739"/>
    </location>
</feature>
<evidence type="ECO:0000256" key="2">
    <source>
        <dbReference type="ARBA" id="ARBA00005542"/>
    </source>
</evidence>
<keyword evidence="3" id="KW-1003">Cell membrane</keyword>
<dbReference type="PANTHER" id="PTHR14319:SF3">
    <property type="entry name" value="TRANSMEMBRANE PROTEIN-LIKE PROTEIN"/>
    <property type="match status" value="1"/>
</dbReference>
<dbReference type="Gene3D" id="2.60.120.380">
    <property type="match status" value="1"/>
</dbReference>
<proteinExistence type="inferred from homology"/>
<keyword evidence="6 7" id="KW-0472">Membrane</keyword>